<dbReference type="RefSeq" id="WP_167470192.1">
    <property type="nucleotide sequence ID" value="NZ_CP074378.1"/>
</dbReference>
<reference evidence="1" key="1">
    <citation type="submission" date="2022-10" db="EMBL/GenBank/DDBJ databases">
        <title>Comparative genomic analysis and in-vitro probiotic properties of the potential probiotic L. chiayiensis AACE 3.</title>
        <authorList>
            <person name="Kang X."/>
        </authorList>
    </citation>
    <scope>NUCLEOTIDE SEQUENCE</scope>
    <source>
        <strain evidence="1">AACE 3</strain>
    </source>
</reference>
<proteinExistence type="predicted"/>
<gene>
    <name evidence="1" type="ORF">OFW50_05180</name>
</gene>
<name>A0ABY6H8D6_9LACO</name>
<keyword evidence="2" id="KW-1185">Reference proteome</keyword>
<dbReference type="Proteomes" id="UP001164790">
    <property type="component" value="Chromosome"/>
</dbReference>
<sequence>MQYRIQLDTKNQLFVAIDAHDQNHFGTGRTIEQAIHNLKATSKAA</sequence>
<evidence type="ECO:0000313" key="2">
    <source>
        <dbReference type="Proteomes" id="UP001164790"/>
    </source>
</evidence>
<organism evidence="1 2">
    <name type="scientific">Lacticaseibacillus chiayiensis</name>
    <dbReference type="NCBI Taxonomy" id="2100821"/>
    <lineage>
        <taxon>Bacteria</taxon>
        <taxon>Bacillati</taxon>
        <taxon>Bacillota</taxon>
        <taxon>Bacilli</taxon>
        <taxon>Lactobacillales</taxon>
        <taxon>Lactobacillaceae</taxon>
        <taxon>Lacticaseibacillus</taxon>
    </lineage>
</organism>
<dbReference type="EMBL" id="CP107523">
    <property type="protein sequence ID" value="UYN57461.1"/>
    <property type="molecule type" value="Genomic_DNA"/>
</dbReference>
<accession>A0ABY6H8D6</accession>
<protein>
    <recommendedName>
        <fullName evidence="3">HicB family protein</fullName>
    </recommendedName>
</protein>
<evidence type="ECO:0008006" key="3">
    <source>
        <dbReference type="Google" id="ProtNLM"/>
    </source>
</evidence>
<evidence type="ECO:0000313" key="1">
    <source>
        <dbReference type="EMBL" id="UYN57461.1"/>
    </source>
</evidence>